<accession>A0A4R8ICS8</accession>
<proteinExistence type="predicted"/>
<dbReference type="OrthoDB" id="1340494at2"/>
<evidence type="ECO:0000313" key="1">
    <source>
        <dbReference type="EMBL" id="TDX86196.1"/>
    </source>
</evidence>
<dbReference type="RefSeq" id="WP_133942831.1">
    <property type="nucleotide sequence ID" value="NZ_SOEO01000001.1"/>
</dbReference>
<protein>
    <submittedName>
        <fullName evidence="1">Uncharacterized protein</fullName>
    </submittedName>
</protein>
<reference evidence="1 2" key="1">
    <citation type="submission" date="2019-03" db="EMBL/GenBank/DDBJ databases">
        <title>Genomic Encyclopedia of Type Strains, Phase III (KMG-III): the genomes of soil and plant-associated and newly described type strains.</title>
        <authorList>
            <person name="Whitman W."/>
        </authorList>
    </citation>
    <scope>NUCLEOTIDE SEQUENCE [LARGE SCALE GENOMIC DNA]</scope>
    <source>
        <strain evidence="1 2">CGMCC 1.12802</strain>
    </source>
</reference>
<dbReference type="EMBL" id="SOEO01000001">
    <property type="protein sequence ID" value="TDX86196.1"/>
    <property type="molecule type" value="Genomic_DNA"/>
</dbReference>
<comment type="caution">
    <text evidence="1">The sequence shown here is derived from an EMBL/GenBank/DDBJ whole genome shotgun (WGS) entry which is preliminary data.</text>
</comment>
<organism evidence="1 2">
    <name type="scientific">Epilithonimonas xixisoli</name>
    <dbReference type="NCBI Taxonomy" id="1476462"/>
    <lineage>
        <taxon>Bacteria</taxon>
        <taxon>Pseudomonadati</taxon>
        <taxon>Bacteroidota</taxon>
        <taxon>Flavobacteriia</taxon>
        <taxon>Flavobacteriales</taxon>
        <taxon>Weeksellaceae</taxon>
        <taxon>Chryseobacterium group</taxon>
        <taxon>Epilithonimonas</taxon>
    </lineage>
</organism>
<sequence length="156" mass="17827">MKRLLFLLLSGLAFGQNVELLKKANNADEAFAKTFTQEIYPNYQTVDSYKEGLYYNYILVPAGTSETEISDCKLGNPCEKGVTVKYKVLNGNYIFSSAKGDGESLFAFWTKEVQPAEKTTDIKTYKNKDAKVWYNLEPTPKTWMIVNMSDRSETQW</sequence>
<dbReference type="AlphaFoldDB" id="A0A4R8ICS8"/>
<keyword evidence="2" id="KW-1185">Reference proteome</keyword>
<evidence type="ECO:0000313" key="2">
    <source>
        <dbReference type="Proteomes" id="UP000295313"/>
    </source>
</evidence>
<name>A0A4R8ICS8_9FLAO</name>
<gene>
    <name evidence="1" type="ORF">B0I22_0306</name>
</gene>
<dbReference type="Proteomes" id="UP000295313">
    <property type="component" value="Unassembled WGS sequence"/>
</dbReference>